<organism evidence="1 2">
    <name type="scientific">Cochleicola gelatinilyticus</name>
    <dbReference type="NCBI Taxonomy" id="1763537"/>
    <lineage>
        <taxon>Bacteria</taxon>
        <taxon>Pseudomonadati</taxon>
        <taxon>Bacteroidota</taxon>
        <taxon>Flavobacteriia</taxon>
        <taxon>Flavobacteriales</taxon>
        <taxon>Flavobacteriaceae</taxon>
        <taxon>Cochleicola</taxon>
    </lineage>
</organism>
<comment type="caution">
    <text evidence="1">The sequence shown here is derived from an EMBL/GenBank/DDBJ whole genome shotgun (WGS) entry which is preliminary data.</text>
</comment>
<evidence type="ECO:0000313" key="1">
    <source>
        <dbReference type="EMBL" id="OAB80413.1"/>
    </source>
</evidence>
<dbReference type="RefSeq" id="WP_068590966.1">
    <property type="nucleotide sequence ID" value="NZ_LRXL01000026.1"/>
</dbReference>
<proteinExistence type="predicted"/>
<dbReference type="Proteomes" id="UP000077013">
    <property type="component" value="Unassembled WGS sequence"/>
</dbReference>
<protein>
    <submittedName>
        <fullName evidence="1">Uncharacterized protein</fullName>
    </submittedName>
</protein>
<reference evidence="1 2" key="1">
    <citation type="submission" date="2016-02" db="EMBL/GenBank/DDBJ databases">
        <title>Ulvibacter sp. LPB0005, isolated from Thais luteostoma.</title>
        <authorList>
            <person name="Shin S.-K."/>
            <person name="Yi H."/>
        </authorList>
    </citation>
    <scope>NUCLEOTIDE SEQUENCE [LARGE SCALE GENOMIC DNA]</scope>
    <source>
        <strain evidence="1 2">LPB0005</strain>
    </source>
</reference>
<keyword evidence="2" id="KW-1185">Reference proteome</keyword>
<sequence length="198" mass="22794">MTDILKTFFSNKVQEIQTNTEGFVTQSSNSIFKIEIGRSIFDLHPFFESLKNELIVDDNLNMAFPCVQLDINKNEIVCDITIKKERGYLAILLFDYTDHYENLHEAAQEKKAALLNEQAFELNTKHKEEQKAYLGVIKERINTKVLKEMEFLTVDIQKLKATSLSEEQEALVLDIERNISALHQKTIQINKGIDVDLG</sequence>
<evidence type="ECO:0000313" key="2">
    <source>
        <dbReference type="Proteomes" id="UP000077013"/>
    </source>
</evidence>
<dbReference type="OrthoDB" id="1438320at2"/>
<gene>
    <name evidence="1" type="ORF">ULVI_06670</name>
</gene>
<name>A0A167J824_9FLAO</name>
<dbReference type="STRING" id="1763537.ULVI_06670"/>
<accession>A0A167J824</accession>
<dbReference type="AlphaFoldDB" id="A0A167J824"/>
<dbReference type="EMBL" id="LRXL01000026">
    <property type="protein sequence ID" value="OAB80413.1"/>
    <property type="molecule type" value="Genomic_DNA"/>
</dbReference>